<dbReference type="GO" id="GO:0070979">
    <property type="term" value="P:protein K11-linked ubiquitination"/>
    <property type="evidence" value="ECO:0007669"/>
    <property type="project" value="TreeGrafter"/>
</dbReference>
<evidence type="ECO:0000313" key="14">
    <source>
        <dbReference type="Proteomes" id="UP000502823"/>
    </source>
</evidence>
<dbReference type="PANTHER" id="PTHR28672">
    <property type="entry name" value="ANAPHASE-PROMOTING COMPLEX SUBUNIT 13"/>
    <property type="match status" value="1"/>
</dbReference>
<keyword evidence="6" id="KW-0498">Mitosis</keyword>
<gene>
    <name evidence="13" type="ORF">Cfor_06532</name>
</gene>
<comment type="pathway">
    <text evidence="2">Protein modification; protein ubiquitination.</text>
</comment>
<dbReference type="OrthoDB" id="25675at2759"/>
<protein>
    <recommendedName>
        <fullName evidence="4">Anaphase-promoting complex subunit 13</fullName>
    </recommendedName>
    <alternativeName>
        <fullName evidence="10">Cyclosome subunit 13</fullName>
    </alternativeName>
</protein>
<evidence type="ECO:0000256" key="4">
    <source>
        <dbReference type="ARBA" id="ARBA00013935"/>
    </source>
</evidence>
<comment type="function">
    <text evidence="11">Component of the anaphase promoting complex/cyclosome (APC/C), a cell cycle-regulated E3 ubiquitin ligase that controls progression through mitosis and the G1 phase of the cell cycle. The APC/C complex acts by mediating ubiquitination and subsequent degradation of target proteins: it mainly mediates the formation of 'Lys-11'-linked polyubiquitin chains and, to a lower extent, the formation of 'Lys-48'- and 'Lys-63'-linked polyubiquitin chains. The APC/C complex catalyzes assembly of branched 'Lys-11'-/'Lys-48'-linked branched ubiquitin chains on target proteins.</text>
</comment>
<dbReference type="InterPro" id="IPR008401">
    <property type="entry name" value="Apc13"/>
</dbReference>
<comment type="subcellular location">
    <subcellularLocation>
        <location evidence="1">Nucleus</location>
    </subcellularLocation>
</comment>
<dbReference type="GO" id="GO:0051301">
    <property type="term" value="P:cell division"/>
    <property type="evidence" value="ECO:0007669"/>
    <property type="project" value="UniProtKB-KW"/>
</dbReference>
<keyword evidence="8" id="KW-0539">Nucleus</keyword>
<dbReference type="FunCoup" id="A0A6L2PGB3">
    <property type="interactions" value="438"/>
</dbReference>
<accession>A0A6L2PGB3</accession>
<organism evidence="13 14">
    <name type="scientific">Coptotermes formosanus</name>
    <name type="common">Formosan subterranean termite</name>
    <dbReference type="NCBI Taxonomy" id="36987"/>
    <lineage>
        <taxon>Eukaryota</taxon>
        <taxon>Metazoa</taxon>
        <taxon>Ecdysozoa</taxon>
        <taxon>Arthropoda</taxon>
        <taxon>Hexapoda</taxon>
        <taxon>Insecta</taxon>
        <taxon>Pterygota</taxon>
        <taxon>Neoptera</taxon>
        <taxon>Polyneoptera</taxon>
        <taxon>Dictyoptera</taxon>
        <taxon>Blattodea</taxon>
        <taxon>Blattoidea</taxon>
        <taxon>Termitoidae</taxon>
        <taxon>Rhinotermitidae</taxon>
        <taxon>Coptotermes</taxon>
    </lineage>
</organism>
<dbReference type="Pfam" id="PF05839">
    <property type="entry name" value="Apc13p"/>
    <property type="match status" value="1"/>
</dbReference>
<keyword evidence="14" id="KW-1185">Reference proteome</keyword>
<evidence type="ECO:0000256" key="3">
    <source>
        <dbReference type="ARBA" id="ARBA00006940"/>
    </source>
</evidence>
<sequence length="74" mass="8281">MDSQAETEGRLLDIVDDAWRENQLPSDDINVPPAELPDPEADNGDSHMTLKEQEQKWTDLALGILSEQHQGVLN</sequence>
<keyword evidence="9" id="KW-0131">Cell cycle</keyword>
<comment type="caution">
    <text evidence="13">The sequence shown here is derived from an EMBL/GenBank/DDBJ whole genome shotgun (WGS) entry which is preliminary data.</text>
</comment>
<keyword evidence="7" id="KW-0833">Ubl conjugation pathway</keyword>
<dbReference type="InParanoid" id="A0A6L2PGB3"/>
<keyword evidence="5" id="KW-0132">Cell division</keyword>
<comment type="similarity">
    <text evidence="3">Belongs to the APC13 family.</text>
</comment>
<feature type="region of interest" description="Disordered" evidence="12">
    <location>
        <begin position="21"/>
        <end position="46"/>
    </location>
</feature>
<evidence type="ECO:0000256" key="9">
    <source>
        <dbReference type="ARBA" id="ARBA00023306"/>
    </source>
</evidence>
<evidence type="ECO:0000313" key="13">
    <source>
        <dbReference type="EMBL" id="GFG30192.1"/>
    </source>
</evidence>
<evidence type="ECO:0000256" key="2">
    <source>
        <dbReference type="ARBA" id="ARBA00004906"/>
    </source>
</evidence>
<evidence type="ECO:0000256" key="1">
    <source>
        <dbReference type="ARBA" id="ARBA00004123"/>
    </source>
</evidence>
<evidence type="ECO:0000256" key="7">
    <source>
        <dbReference type="ARBA" id="ARBA00022786"/>
    </source>
</evidence>
<dbReference type="Proteomes" id="UP000502823">
    <property type="component" value="Unassembled WGS sequence"/>
</dbReference>
<evidence type="ECO:0000256" key="6">
    <source>
        <dbReference type="ARBA" id="ARBA00022776"/>
    </source>
</evidence>
<dbReference type="AlphaFoldDB" id="A0A6L2PGB3"/>
<reference evidence="14" key="1">
    <citation type="submission" date="2020-01" db="EMBL/GenBank/DDBJ databases">
        <title>Draft genome sequence of the Termite Coptotermes fromosanus.</title>
        <authorList>
            <person name="Itakura S."/>
            <person name="Yosikawa Y."/>
            <person name="Umezawa K."/>
        </authorList>
    </citation>
    <scope>NUCLEOTIDE SEQUENCE [LARGE SCALE GENOMIC DNA]</scope>
</reference>
<evidence type="ECO:0000256" key="10">
    <source>
        <dbReference type="ARBA" id="ARBA00031338"/>
    </source>
</evidence>
<evidence type="ECO:0000256" key="11">
    <source>
        <dbReference type="ARBA" id="ARBA00045696"/>
    </source>
</evidence>
<dbReference type="GO" id="GO:0005680">
    <property type="term" value="C:anaphase-promoting complex"/>
    <property type="evidence" value="ECO:0007669"/>
    <property type="project" value="InterPro"/>
</dbReference>
<evidence type="ECO:0000256" key="12">
    <source>
        <dbReference type="SAM" id="MobiDB-lite"/>
    </source>
</evidence>
<dbReference type="EMBL" id="BLKM01003955">
    <property type="protein sequence ID" value="GFG30192.1"/>
    <property type="molecule type" value="Genomic_DNA"/>
</dbReference>
<name>A0A6L2PGB3_COPFO</name>
<evidence type="ECO:0000256" key="5">
    <source>
        <dbReference type="ARBA" id="ARBA00022618"/>
    </source>
</evidence>
<evidence type="ECO:0000256" key="8">
    <source>
        <dbReference type="ARBA" id="ARBA00023242"/>
    </source>
</evidence>
<proteinExistence type="inferred from homology"/>
<dbReference type="PANTHER" id="PTHR28672:SF1">
    <property type="entry name" value="ANAPHASE-PROMOTING COMPLEX SUBUNIT 13"/>
    <property type="match status" value="1"/>
</dbReference>